<evidence type="ECO:0000256" key="2">
    <source>
        <dbReference type="SAM" id="Phobius"/>
    </source>
</evidence>
<dbReference type="Proteomes" id="UP000091820">
    <property type="component" value="Unassembled WGS sequence"/>
</dbReference>
<proteinExistence type="predicted"/>
<reference evidence="3" key="2">
    <citation type="submission" date="2020-05" db="UniProtKB">
        <authorList>
            <consortium name="EnsemblMetazoa"/>
        </authorList>
    </citation>
    <scope>IDENTIFICATION</scope>
    <source>
        <strain evidence="3">IAEA</strain>
    </source>
</reference>
<organism evidence="3 4">
    <name type="scientific">Glossina brevipalpis</name>
    <dbReference type="NCBI Taxonomy" id="37001"/>
    <lineage>
        <taxon>Eukaryota</taxon>
        <taxon>Metazoa</taxon>
        <taxon>Ecdysozoa</taxon>
        <taxon>Arthropoda</taxon>
        <taxon>Hexapoda</taxon>
        <taxon>Insecta</taxon>
        <taxon>Pterygota</taxon>
        <taxon>Neoptera</taxon>
        <taxon>Endopterygota</taxon>
        <taxon>Diptera</taxon>
        <taxon>Brachycera</taxon>
        <taxon>Muscomorpha</taxon>
        <taxon>Hippoboscoidea</taxon>
        <taxon>Glossinidae</taxon>
        <taxon>Glossina</taxon>
    </lineage>
</organism>
<accession>A0A1A9VZ63</accession>
<keyword evidence="2" id="KW-1133">Transmembrane helix</keyword>
<keyword evidence="2" id="KW-0472">Membrane</keyword>
<name>A0A1A9VZ63_9MUSC</name>
<dbReference type="VEuPathDB" id="VectorBase:GBRI000113"/>
<feature type="region of interest" description="Disordered" evidence="1">
    <location>
        <begin position="127"/>
        <end position="150"/>
    </location>
</feature>
<dbReference type="EnsemblMetazoa" id="GBRI000113-RA">
    <property type="protein sequence ID" value="GBRI000113-PA"/>
    <property type="gene ID" value="GBRI000113"/>
</dbReference>
<keyword evidence="2" id="KW-0812">Transmembrane</keyword>
<evidence type="ECO:0000256" key="1">
    <source>
        <dbReference type="SAM" id="MobiDB-lite"/>
    </source>
</evidence>
<sequence>MSRSFISRSLRYEMEKFGKSYTTLTSSSIFSTTTSSTLTAASLATTTSPHTTSTTTAATTTRINPAPVVNAFLVDHVNMTAEGDRGIGVLQLPPPLPPPYLTLNDKQGFFSQTNITSENKHLIDDKILSPDDKENDNDNNSLTSIMDPFGPSYSEPQKPRWLSSLHSVIFIITCALAIFIVFRNVLTW</sequence>
<dbReference type="AlphaFoldDB" id="A0A1A9VZ63"/>
<evidence type="ECO:0000313" key="4">
    <source>
        <dbReference type="Proteomes" id="UP000091820"/>
    </source>
</evidence>
<protein>
    <submittedName>
        <fullName evidence="3">Uncharacterized protein</fullName>
    </submittedName>
</protein>
<reference evidence="4" key="1">
    <citation type="submission" date="2014-03" db="EMBL/GenBank/DDBJ databases">
        <authorList>
            <person name="Aksoy S."/>
            <person name="Warren W."/>
            <person name="Wilson R.K."/>
        </authorList>
    </citation>
    <scope>NUCLEOTIDE SEQUENCE [LARGE SCALE GENOMIC DNA]</scope>
    <source>
        <strain evidence="4">IAEA</strain>
    </source>
</reference>
<keyword evidence="4" id="KW-1185">Reference proteome</keyword>
<evidence type="ECO:0000313" key="3">
    <source>
        <dbReference type="EnsemblMetazoa" id="GBRI000113-PA"/>
    </source>
</evidence>
<feature type="transmembrane region" description="Helical" evidence="2">
    <location>
        <begin position="161"/>
        <end position="182"/>
    </location>
</feature>
<dbReference type="STRING" id="37001.A0A1A9VZ63"/>